<evidence type="ECO:0000313" key="3">
    <source>
        <dbReference type="Proteomes" id="UP000814367"/>
    </source>
</evidence>
<dbReference type="Pfam" id="PF01381">
    <property type="entry name" value="HTH_3"/>
    <property type="match status" value="1"/>
</dbReference>
<proteinExistence type="predicted"/>
<sequence>MIELTDGKKLNELILMSGYNKSDFAKKIDVTPATITYVFKNKRVTPRVAKLIVDELDINFNDVFKIKELKEA</sequence>
<dbReference type="PROSITE" id="PS50943">
    <property type="entry name" value="HTH_CROC1"/>
    <property type="match status" value="1"/>
</dbReference>
<gene>
    <name evidence="2" type="ORF">G8J23_04380</name>
</gene>
<dbReference type="EMBL" id="JAANHJ010000001">
    <property type="protein sequence ID" value="MCG6225250.1"/>
    <property type="molecule type" value="Genomic_DNA"/>
</dbReference>
<dbReference type="InterPro" id="IPR010982">
    <property type="entry name" value="Lambda_DNA-bd_dom_sf"/>
</dbReference>
<name>A0ABS9NET5_STAWA</name>
<dbReference type="RefSeq" id="WP_064209755.1">
    <property type="nucleotide sequence ID" value="NZ_CP049802.1"/>
</dbReference>
<dbReference type="InterPro" id="IPR001387">
    <property type="entry name" value="Cro/C1-type_HTH"/>
</dbReference>
<dbReference type="SUPFAM" id="SSF47413">
    <property type="entry name" value="lambda repressor-like DNA-binding domains"/>
    <property type="match status" value="1"/>
</dbReference>
<protein>
    <submittedName>
        <fullName evidence="2">Helix-turn-helix transcriptional regulator</fullName>
    </submittedName>
</protein>
<organism evidence="2 3">
    <name type="scientific">Staphylococcus warneri</name>
    <dbReference type="NCBI Taxonomy" id="1292"/>
    <lineage>
        <taxon>Bacteria</taxon>
        <taxon>Bacillati</taxon>
        <taxon>Bacillota</taxon>
        <taxon>Bacilli</taxon>
        <taxon>Bacillales</taxon>
        <taxon>Staphylococcaceae</taxon>
        <taxon>Staphylococcus</taxon>
    </lineage>
</organism>
<dbReference type="Gene3D" id="1.10.260.40">
    <property type="entry name" value="lambda repressor-like DNA-binding domains"/>
    <property type="match status" value="1"/>
</dbReference>
<feature type="domain" description="HTH cro/C1-type" evidence="1">
    <location>
        <begin position="10"/>
        <end position="63"/>
    </location>
</feature>
<evidence type="ECO:0000313" key="2">
    <source>
        <dbReference type="EMBL" id="MCG6225250.1"/>
    </source>
</evidence>
<accession>A0ABS9NET5</accession>
<reference evidence="2 3" key="1">
    <citation type="submission" date="2020-03" db="EMBL/GenBank/DDBJ databases">
        <title>Comparative genetics of Staphylococcus warneri persistents from caprine mastitis.</title>
        <authorList>
            <person name="Franca C.A."/>
            <person name="Rosa D.S."/>
            <person name="Silva A."/>
            <person name="Rodrigues D.L.N."/>
            <person name="Santos R.G."/>
            <person name="Castillo R.E.H."/>
            <person name="Moreira M.A.S."/>
            <person name="Lima M.C."/>
            <person name="Gouveia G.V."/>
            <person name="Gouveia J.J.S."/>
            <person name="Souza R.F.S."/>
            <person name="Bertram B."/>
            <person name="Azevedo V."/>
            <person name="Costa M."/>
        </authorList>
    </citation>
    <scope>NUCLEOTIDE SEQUENCE [LARGE SCALE GENOMIC DNA]</scope>
    <source>
        <strain evidence="2 3">Cap 9.2</strain>
    </source>
</reference>
<comment type="caution">
    <text evidence="2">The sequence shown here is derived from an EMBL/GenBank/DDBJ whole genome shotgun (WGS) entry which is preliminary data.</text>
</comment>
<evidence type="ECO:0000259" key="1">
    <source>
        <dbReference type="PROSITE" id="PS50943"/>
    </source>
</evidence>
<dbReference type="Proteomes" id="UP000814367">
    <property type="component" value="Unassembled WGS sequence"/>
</dbReference>
<keyword evidence="3" id="KW-1185">Reference proteome</keyword>